<keyword evidence="1" id="KW-1185">Reference proteome</keyword>
<dbReference type="Proteomes" id="UP000887565">
    <property type="component" value="Unplaced"/>
</dbReference>
<protein>
    <submittedName>
        <fullName evidence="2">Uncharacterized protein</fullName>
    </submittedName>
</protein>
<name>A0A915HJ49_ROMCU</name>
<evidence type="ECO:0000313" key="2">
    <source>
        <dbReference type="WBParaSite" id="nRc.2.0.1.t01459-RA"/>
    </source>
</evidence>
<sequence length="207" mass="23424">MTQFVRFHKLLAKPFKAVPVKRMQQIKTSPKCSKNQMSIGWKSAIPETVQHSLQTRAIQEVKASNVQIEADQTQLPYKIPLFNSSVAAKTETKMQNQVNATAAVNTEKNIDKTMSMTVVRIEIGHDQIQDSQNPRRRNHDVGVGAGKFFLRVREAQETIDAHRQNQTIAGRIGQKGGRHPIETMNVGHSDAFELDQNSATYRRNIEY</sequence>
<evidence type="ECO:0000313" key="1">
    <source>
        <dbReference type="Proteomes" id="UP000887565"/>
    </source>
</evidence>
<reference evidence="2" key="1">
    <citation type="submission" date="2022-11" db="UniProtKB">
        <authorList>
            <consortium name="WormBaseParasite"/>
        </authorList>
    </citation>
    <scope>IDENTIFICATION</scope>
</reference>
<organism evidence="1 2">
    <name type="scientific">Romanomermis culicivorax</name>
    <name type="common">Nematode worm</name>
    <dbReference type="NCBI Taxonomy" id="13658"/>
    <lineage>
        <taxon>Eukaryota</taxon>
        <taxon>Metazoa</taxon>
        <taxon>Ecdysozoa</taxon>
        <taxon>Nematoda</taxon>
        <taxon>Enoplea</taxon>
        <taxon>Dorylaimia</taxon>
        <taxon>Mermithida</taxon>
        <taxon>Mermithoidea</taxon>
        <taxon>Mermithidae</taxon>
        <taxon>Romanomermis</taxon>
    </lineage>
</organism>
<proteinExistence type="predicted"/>
<accession>A0A915HJ49</accession>
<dbReference type="AlphaFoldDB" id="A0A915HJ49"/>
<dbReference type="WBParaSite" id="nRc.2.0.1.t01459-RA">
    <property type="protein sequence ID" value="nRc.2.0.1.t01459-RA"/>
    <property type="gene ID" value="nRc.2.0.1.g01459"/>
</dbReference>